<proteinExistence type="predicted"/>
<evidence type="ECO:0000313" key="2">
    <source>
        <dbReference type="Proteomes" id="UP000035287"/>
    </source>
</evidence>
<keyword evidence="2" id="KW-1185">Reference proteome</keyword>
<organism evidence="1 2">
    <name type="scientific">Croceicoccus naphthovorans</name>
    <dbReference type="NCBI Taxonomy" id="1348774"/>
    <lineage>
        <taxon>Bacteria</taxon>
        <taxon>Pseudomonadati</taxon>
        <taxon>Pseudomonadota</taxon>
        <taxon>Alphaproteobacteria</taxon>
        <taxon>Sphingomonadales</taxon>
        <taxon>Erythrobacteraceae</taxon>
        <taxon>Croceicoccus</taxon>
    </lineage>
</organism>
<dbReference type="Proteomes" id="UP000035287">
    <property type="component" value="Chromosome"/>
</dbReference>
<reference evidence="1 2" key="1">
    <citation type="submission" date="2015-06" db="EMBL/GenBank/DDBJ databases">
        <authorList>
            <person name="Zeng Y."/>
            <person name="Huang Y."/>
        </authorList>
    </citation>
    <scope>NUCLEOTIDE SEQUENCE [LARGE SCALE GENOMIC DNA]</scope>
    <source>
        <strain evidence="1 2">PQ-2</strain>
    </source>
</reference>
<gene>
    <name evidence="1" type="ORF">AB433_15060</name>
</gene>
<dbReference type="AlphaFoldDB" id="A0A0G3XKN1"/>
<name>A0A0G3XKN1_9SPHN</name>
<evidence type="ECO:0000313" key="1">
    <source>
        <dbReference type="EMBL" id="AKM10988.1"/>
    </source>
</evidence>
<dbReference type="PATRIC" id="fig|1348774.3.peg.3168"/>
<dbReference type="KEGG" id="cna:AB433_15060"/>
<dbReference type="RefSeq" id="WP_047822133.1">
    <property type="nucleotide sequence ID" value="NZ_CP011770.1"/>
</dbReference>
<dbReference type="EMBL" id="CP011770">
    <property type="protein sequence ID" value="AKM10988.1"/>
    <property type="molecule type" value="Genomic_DNA"/>
</dbReference>
<sequence length="216" mass="24487">MEAVIGKYLVRAKYAVIRWIDDDSAPRSLPDLRRELQQIAQDTDVRHLPDYTPPSPGALIDAVKGFQGVKDSLLPGDKARLLSDDGSIPFDLTVTLNIDDIEALAVARSIEVPPAEMILPVKKPDYLGSSQWELRHGKRNIYARIEDLGWLGRFQNRQEDVRPGDALRCEVQIEYNYGFDNELISERFTVLKVMEVLVNRVEPLQLPFEDSDDNPS</sequence>
<protein>
    <submittedName>
        <fullName evidence="1">Uncharacterized protein</fullName>
    </submittedName>
</protein>
<accession>A0A0G3XKN1</accession>